<organism evidence="1 2">
    <name type="scientific">Clostridium estertheticum</name>
    <dbReference type="NCBI Taxonomy" id="238834"/>
    <lineage>
        <taxon>Bacteria</taxon>
        <taxon>Bacillati</taxon>
        <taxon>Bacillota</taxon>
        <taxon>Clostridia</taxon>
        <taxon>Eubacteriales</taxon>
        <taxon>Clostridiaceae</taxon>
        <taxon>Clostridium</taxon>
    </lineage>
</organism>
<sequence>MELKYDETICIISGTCGVGKSSVAHKLARKYLLSAHINADKLYHMVVGGQIEPWKDDGIYTKLLWININSIVENFIINGFVPV</sequence>
<evidence type="ECO:0000313" key="2">
    <source>
        <dbReference type="Proteomes" id="UP000531659"/>
    </source>
</evidence>
<dbReference type="RefSeq" id="WP_171297339.1">
    <property type="nucleotide sequence ID" value="NZ_CP087098.1"/>
</dbReference>
<accession>A0A7Y3SWU1</accession>
<proteinExistence type="predicted"/>
<dbReference type="AlphaFoldDB" id="A0A7Y3SWU1"/>
<dbReference type="SUPFAM" id="SSF52540">
    <property type="entry name" value="P-loop containing nucleoside triphosphate hydrolases"/>
    <property type="match status" value="1"/>
</dbReference>
<gene>
    <name evidence="1" type="ORF">HLQ16_11900</name>
</gene>
<reference evidence="1 2" key="1">
    <citation type="submission" date="2020-05" db="EMBL/GenBank/DDBJ databases">
        <title>Complete genome of Clostridium estertheticum subspecies estertheticum, isolated from Vacuum packed lamb meat from New Zealand imported to Switzerland.</title>
        <authorList>
            <person name="Wambui J."/>
            <person name="Stevens M.J.A."/>
            <person name="Stephan R."/>
        </authorList>
    </citation>
    <scope>NUCLEOTIDE SEQUENCE [LARGE SCALE GENOMIC DNA]</scope>
    <source>
        <strain evidence="1 2">CEST001</strain>
    </source>
</reference>
<name>A0A7Y3SWU1_9CLOT</name>
<dbReference type="Gene3D" id="3.40.50.300">
    <property type="entry name" value="P-loop containing nucleotide triphosphate hydrolases"/>
    <property type="match status" value="1"/>
</dbReference>
<comment type="caution">
    <text evidence="1">The sequence shown here is derived from an EMBL/GenBank/DDBJ whole genome shotgun (WGS) entry which is preliminary data.</text>
</comment>
<dbReference type="Proteomes" id="UP000531659">
    <property type="component" value="Unassembled WGS sequence"/>
</dbReference>
<protein>
    <submittedName>
        <fullName evidence="1">Uncharacterized protein</fullName>
    </submittedName>
</protein>
<evidence type="ECO:0000313" key="1">
    <source>
        <dbReference type="EMBL" id="NNU76637.1"/>
    </source>
</evidence>
<dbReference type="InterPro" id="IPR027417">
    <property type="entry name" value="P-loop_NTPase"/>
</dbReference>
<dbReference type="EMBL" id="JABEYB010000008">
    <property type="protein sequence ID" value="NNU76637.1"/>
    <property type="molecule type" value="Genomic_DNA"/>
</dbReference>